<sequence length="97" mass="11464">METEQWITVVECSRHYQIEVSFLEELGEYGLIEVVVQEEVRGLEIGQLARLEKLIRLHDDLNINIEGLDAVMHLIQKLEDVQNELSHLKNRLRLYEH</sequence>
<keyword evidence="2" id="KW-1185">Reference proteome</keyword>
<name>A0A1G9LI93_9BACT</name>
<dbReference type="STRING" id="563176.SAMN04488090_1426"/>
<accession>A0A1G9LI93</accession>
<evidence type="ECO:0000313" key="2">
    <source>
        <dbReference type="Proteomes" id="UP000198901"/>
    </source>
</evidence>
<dbReference type="Gene3D" id="1.10.1660.10">
    <property type="match status" value="1"/>
</dbReference>
<dbReference type="OrthoDB" id="1494789at2"/>
<dbReference type="Proteomes" id="UP000198901">
    <property type="component" value="Unassembled WGS sequence"/>
</dbReference>
<dbReference type="Pfam" id="PF13591">
    <property type="entry name" value="MerR_2"/>
    <property type="match status" value="1"/>
</dbReference>
<proteinExistence type="predicted"/>
<evidence type="ECO:0000313" key="1">
    <source>
        <dbReference type="EMBL" id="SDL61513.1"/>
    </source>
</evidence>
<reference evidence="1 2" key="1">
    <citation type="submission" date="2016-10" db="EMBL/GenBank/DDBJ databases">
        <authorList>
            <person name="de Groot N.N."/>
        </authorList>
    </citation>
    <scope>NUCLEOTIDE SEQUENCE [LARGE SCALE GENOMIC DNA]</scope>
    <source>
        <strain evidence="1 2">DSM 21668</strain>
    </source>
</reference>
<organism evidence="1 2">
    <name type="scientific">Siphonobacter aquaeclarae</name>
    <dbReference type="NCBI Taxonomy" id="563176"/>
    <lineage>
        <taxon>Bacteria</taxon>
        <taxon>Pseudomonadati</taxon>
        <taxon>Bacteroidota</taxon>
        <taxon>Cytophagia</taxon>
        <taxon>Cytophagales</taxon>
        <taxon>Cytophagaceae</taxon>
        <taxon>Siphonobacter</taxon>
    </lineage>
</organism>
<gene>
    <name evidence="1" type="ORF">SAMN04488090_1426</name>
</gene>
<dbReference type="EMBL" id="FNGS01000002">
    <property type="protein sequence ID" value="SDL61513.1"/>
    <property type="molecule type" value="Genomic_DNA"/>
</dbReference>
<dbReference type="RefSeq" id="WP_093199570.1">
    <property type="nucleotide sequence ID" value="NZ_FNGS01000002.1"/>
</dbReference>
<dbReference type="AlphaFoldDB" id="A0A1G9LI93"/>
<protein>
    <submittedName>
        <fullName evidence="1">MerR HTH family regulatory protein</fullName>
    </submittedName>
</protein>